<evidence type="ECO:0000256" key="1">
    <source>
        <dbReference type="SAM" id="MobiDB-lite"/>
    </source>
</evidence>
<reference evidence="3 4" key="1">
    <citation type="submission" date="2016-10" db="EMBL/GenBank/DDBJ databases">
        <authorList>
            <person name="de Groot N.N."/>
        </authorList>
    </citation>
    <scope>NUCLEOTIDE SEQUENCE [LARGE SCALE GENOMIC DNA]</scope>
    <source>
        <strain evidence="3 4">CGMCC 1.10267</strain>
    </source>
</reference>
<dbReference type="GO" id="GO:0005506">
    <property type="term" value="F:iron ion binding"/>
    <property type="evidence" value="ECO:0007669"/>
    <property type="project" value="InterPro"/>
</dbReference>
<feature type="region of interest" description="Disordered" evidence="1">
    <location>
        <begin position="148"/>
        <end position="167"/>
    </location>
</feature>
<name>A0A1G7ZN79_9HYPH</name>
<feature type="signal peptide" evidence="2">
    <location>
        <begin position="1"/>
        <end position="23"/>
    </location>
</feature>
<dbReference type="GO" id="GO:0009055">
    <property type="term" value="F:electron transfer activity"/>
    <property type="evidence" value="ECO:0007669"/>
    <property type="project" value="InterPro"/>
</dbReference>
<accession>A0A1G7ZN79</accession>
<dbReference type="AlphaFoldDB" id="A0A1G7ZN79"/>
<dbReference type="InterPro" id="IPR010980">
    <property type="entry name" value="Cyt_c/b562"/>
</dbReference>
<dbReference type="GO" id="GO:0022900">
    <property type="term" value="P:electron transport chain"/>
    <property type="evidence" value="ECO:0007669"/>
    <property type="project" value="InterPro"/>
</dbReference>
<dbReference type="STRING" id="440168.SAMN04487974_12129"/>
<organism evidence="3 4">
    <name type="scientific">Pelagibacterium luteolum</name>
    <dbReference type="NCBI Taxonomy" id="440168"/>
    <lineage>
        <taxon>Bacteria</taxon>
        <taxon>Pseudomonadati</taxon>
        <taxon>Pseudomonadota</taxon>
        <taxon>Alphaproteobacteria</taxon>
        <taxon>Hyphomicrobiales</taxon>
        <taxon>Devosiaceae</taxon>
        <taxon>Pelagibacterium</taxon>
    </lineage>
</organism>
<feature type="chain" id="PRO_5011443808" evidence="2">
    <location>
        <begin position="24"/>
        <end position="189"/>
    </location>
</feature>
<keyword evidence="2" id="KW-0732">Signal</keyword>
<protein>
    <submittedName>
        <fullName evidence="3">Cytochrome C</fullName>
    </submittedName>
</protein>
<dbReference type="Gene3D" id="1.20.120.10">
    <property type="entry name" value="Cytochrome c/b562"/>
    <property type="match status" value="1"/>
</dbReference>
<dbReference type="SUPFAM" id="SSF47175">
    <property type="entry name" value="Cytochromes"/>
    <property type="match status" value="1"/>
</dbReference>
<evidence type="ECO:0000313" key="3">
    <source>
        <dbReference type="EMBL" id="SDH10124.1"/>
    </source>
</evidence>
<feature type="compositionally biased region" description="Basic and acidic residues" evidence="1">
    <location>
        <begin position="152"/>
        <end position="161"/>
    </location>
</feature>
<evidence type="ECO:0000313" key="4">
    <source>
        <dbReference type="Proteomes" id="UP000199495"/>
    </source>
</evidence>
<sequence>MKRAYFCALAFAGAATGFASAFAHNGATGIVADRMMGMMMLGEQMQVLTPIINGSSNPGPGVIEEAAAMIAAHSGNAMTELFPEGTTEFPSEARPEIWEDWALFAQYAQQLESLAQELGRTTDQPTQETARVPRNDWTSMDTSVLLGLAPKSDPENSRSDPETQSIRSAAAVATDIAGTCSACHTVFRK</sequence>
<dbReference type="EMBL" id="FNCS01000021">
    <property type="protein sequence ID" value="SDH10124.1"/>
    <property type="molecule type" value="Genomic_DNA"/>
</dbReference>
<gene>
    <name evidence="3" type="ORF">SAMN04487974_12129</name>
</gene>
<dbReference type="RefSeq" id="WP_090599140.1">
    <property type="nucleotide sequence ID" value="NZ_FNCS01000021.1"/>
</dbReference>
<dbReference type="Proteomes" id="UP000199495">
    <property type="component" value="Unassembled WGS sequence"/>
</dbReference>
<dbReference type="InterPro" id="IPR002321">
    <property type="entry name" value="Cyt_c_II"/>
</dbReference>
<proteinExistence type="predicted"/>
<evidence type="ECO:0000256" key="2">
    <source>
        <dbReference type="SAM" id="SignalP"/>
    </source>
</evidence>
<keyword evidence="4" id="KW-1185">Reference proteome</keyword>
<dbReference type="PROSITE" id="PS51009">
    <property type="entry name" value="CYTCII"/>
    <property type="match status" value="1"/>
</dbReference>
<dbReference type="OrthoDB" id="8115790at2"/>
<dbReference type="GO" id="GO:0020037">
    <property type="term" value="F:heme binding"/>
    <property type="evidence" value="ECO:0007669"/>
    <property type="project" value="InterPro"/>
</dbReference>
<dbReference type="Pfam" id="PF01322">
    <property type="entry name" value="Cytochrom_C_2"/>
    <property type="match status" value="1"/>
</dbReference>